<reference evidence="9" key="1">
    <citation type="journal article" date="2012" name="PLoS Genet.">
        <title>The genomes of the fungal plant pathogens Cladosporium fulvum and Dothistroma septosporum reveal adaptation to different hosts and lifestyles but also signatures of common ancestry.</title>
        <authorList>
            <person name="de Wit P.J.G.M."/>
            <person name="van der Burgt A."/>
            <person name="Oekmen B."/>
            <person name="Stergiopoulos I."/>
            <person name="Abd-Elsalam K.A."/>
            <person name="Aerts A.L."/>
            <person name="Bahkali A.H."/>
            <person name="Beenen H.G."/>
            <person name="Chettri P."/>
            <person name="Cox M.P."/>
            <person name="Datema E."/>
            <person name="de Vries R.P."/>
            <person name="Dhillon B."/>
            <person name="Ganley A.R."/>
            <person name="Griffiths S.A."/>
            <person name="Guo Y."/>
            <person name="Hamelin R.C."/>
            <person name="Henrissat B."/>
            <person name="Kabir M.S."/>
            <person name="Jashni M.K."/>
            <person name="Kema G."/>
            <person name="Klaubauf S."/>
            <person name="Lapidus A."/>
            <person name="Levasseur A."/>
            <person name="Lindquist E."/>
            <person name="Mehrabi R."/>
            <person name="Ohm R.A."/>
            <person name="Owen T.J."/>
            <person name="Salamov A."/>
            <person name="Schwelm A."/>
            <person name="Schijlen E."/>
            <person name="Sun H."/>
            <person name="van den Burg H.A."/>
            <person name="van Ham R.C.H.J."/>
            <person name="Zhang S."/>
            <person name="Goodwin S.B."/>
            <person name="Grigoriev I.V."/>
            <person name="Collemare J."/>
            <person name="Bradshaw R.E."/>
        </authorList>
    </citation>
    <scope>NUCLEOTIDE SEQUENCE [LARGE SCALE GENOMIC DNA]</scope>
    <source>
        <strain evidence="9">NZE10 / CBS 128990</strain>
    </source>
</reference>
<dbReference type="OMA" id="QLMKDAD"/>
<dbReference type="SUPFAM" id="SSF47113">
    <property type="entry name" value="Histone-fold"/>
    <property type="match status" value="1"/>
</dbReference>
<reference evidence="8 9" key="2">
    <citation type="journal article" date="2012" name="PLoS Pathog.">
        <title>Diverse lifestyles and strategies of plant pathogenesis encoded in the genomes of eighteen Dothideomycetes fungi.</title>
        <authorList>
            <person name="Ohm R.A."/>
            <person name="Feau N."/>
            <person name="Henrissat B."/>
            <person name="Schoch C.L."/>
            <person name="Horwitz B.A."/>
            <person name="Barry K.W."/>
            <person name="Condon B.J."/>
            <person name="Copeland A.C."/>
            <person name="Dhillon B."/>
            <person name="Glaser F."/>
            <person name="Hesse C.N."/>
            <person name="Kosti I."/>
            <person name="LaButti K."/>
            <person name="Lindquist E.A."/>
            <person name="Lucas S."/>
            <person name="Salamov A.A."/>
            <person name="Bradshaw R.E."/>
            <person name="Ciuffetti L."/>
            <person name="Hamelin R.C."/>
            <person name="Kema G.H.J."/>
            <person name="Lawrence C."/>
            <person name="Scott J.A."/>
            <person name="Spatafora J.W."/>
            <person name="Turgeon B.G."/>
            <person name="de Wit P.J.G.M."/>
            <person name="Zhong S."/>
            <person name="Goodwin S.B."/>
            <person name="Grigoriev I.V."/>
        </authorList>
    </citation>
    <scope>NUCLEOTIDE SEQUENCE [LARGE SCALE GENOMIC DNA]</scope>
    <source>
        <strain evidence="9">NZE10 / CBS 128990</strain>
    </source>
</reference>
<evidence type="ECO:0000256" key="7">
    <source>
        <dbReference type="SAM" id="MobiDB-lite"/>
    </source>
</evidence>
<dbReference type="GO" id="GO:0051123">
    <property type="term" value="P:RNA polymerase II preinitiation complex assembly"/>
    <property type="evidence" value="ECO:0007669"/>
    <property type="project" value="TreeGrafter"/>
</dbReference>
<dbReference type="eggNOG" id="KOG3901">
    <property type="taxonomic scope" value="Eukaryota"/>
</dbReference>
<keyword evidence="4" id="KW-0539">Nucleus</keyword>
<accession>N1PM19</accession>
<feature type="region of interest" description="Disordered" evidence="7">
    <location>
        <begin position="131"/>
        <end position="166"/>
    </location>
</feature>
<sequence length="166" mass="18517">MTEPRARPRPKDRTNFSDPDLRGLLYAFGDSSSGSLPETIRVLDEILTDFIIESCHIAATSASYSRRQKIKQDDFRWVLRHNGAMLGRVNEQLAREKVLKMQRKAIDFDGMAGKENAADLADLAEVGGAEEELKKKGRGRGRRKRKADGNAEGEGLETKKAKKTVS</sequence>
<evidence type="ECO:0000256" key="3">
    <source>
        <dbReference type="ARBA" id="ARBA00023163"/>
    </source>
</evidence>
<dbReference type="InterPro" id="IPR003195">
    <property type="entry name" value="TFIID_TAF13"/>
</dbReference>
<dbReference type="STRING" id="675120.N1PM19"/>
<dbReference type="Proteomes" id="UP000016933">
    <property type="component" value="Unassembled WGS sequence"/>
</dbReference>
<dbReference type="AlphaFoldDB" id="N1PM19"/>
<evidence type="ECO:0000256" key="5">
    <source>
        <dbReference type="ARBA" id="ARBA00038392"/>
    </source>
</evidence>
<keyword evidence="2" id="KW-0805">Transcription regulation</keyword>
<comment type="similarity">
    <text evidence="5">Belongs to the TAF13 family.</text>
</comment>
<evidence type="ECO:0000313" key="8">
    <source>
        <dbReference type="EMBL" id="EME44537.1"/>
    </source>
</evidence>
<dbReference type="PANTHER" id="PTHR11380">
    <property type="entry name" value="TRANSCRIPTION INITIATION FACTOR TFIID/SUPT3-RELATED"/>
    <property type="match status" value="1"/>
</dbReference>
<evidence type="ECO:0000256" key="6">
    <source>
        <dbReference type="ARBA" id="ARBA00040136"/>
    </source>
</evidence>
<dbReference type="OrthoDB" id="10266074at2759"/>
<dbReference type="PANTHER" id="PTHR11380:SF5">
    <property type="entry name" value="TRANSCRIPTION INITIATION FACTOR TFIID SUBUNIT 13"/>
    <property type="match status" value="1"/>
</dbReference>
<proteinExistence type="inferred from homology"/>
<dbReference type="Pfam" id="PF02269">
    <property type="entry name" value="TFIID-18kDa"/>
    <property type="match status" value="1"/>
</dbReference>
<protein>
    <recommendedName>
        <fullName evidence="6">Transcription initiation factor TFIID subunit 13</fullName>
    </recommendedName>
</protein>
<organism evidence="8 9">
    <name type="scientific">Dothistroma septosporum (strain NZE10 / CBS 128990)</name>
    <name type="common">Red band needle blight fungus</name>
    <name type="synonym">Mycosphaerella pini</name>
    <dbReference type="NCBI Taxonomy" id="675120"/>
    <lineage>
        <taxon>Eukaryota</taxon>
        <taxon>Fungi</taxon>
        <taxon>Dikarya</taxon>
        <taxon>Ascomycota</taxon>
        <taxon>Pezizomycotina</taxon>
        <taxon>Dothideomycetes</taxon>
        <taxon>Dothideomycetidae</taxon>
        <taxon>Mycosphaerellales</taxon>
        <taxon>Mycosphaerellaceae</taxon>
        <taxon>Dothistroma</taxon>
    </lineage>
</organism>
<dbReference type="HOGENOM" id="CLU_076665_1_1_1"/>
<evidence type="ECO:0000256" key="2">
    <source>
        <dbReference type="ARBA" id="ARBA00023015"/>
    </source>
</evidence>
<dbReference type="InterPro" id="IPR009072">
    <property type="entry name" value="Histone-fold"/>
</dbReference>
<evidence type="ECO:0000256" key="1">
    <source>
        <dbReference type="ARBA" id="ARBA00004123"/>
    </source>
</evidence>
<evidence type="ECO:0000313" key="9">
    <source>
        <dbReference type="Proteomes" id="UP000016933"/>
    </source>
</evidence>
<keyword evidence="3" id="KW-0804">Transcription</keyword>
<dbReference type="GO" id="GO:0046982">
    <property type="term" value="F:protein heterodimerization activity"/>
    <property type="evidence" value="ECO:0007669"/>
    <property type="project" value="InterPro"/>
</dbReference>
<evidence type="ECO:0000256" key="4">
    <source>
        <dbReference type="ARBA" id="ARBA00023242"/>
    </source>
</evidence>
<name>N1PM19_DOTSN</name>
<dbReference type="EMBL" id="KB446539">
    <property type="protein sequence ID" value="EME44537.1"/>
    <property type="molecule type" value="Genomic_DNA"/>
</dbReference>
<dbReference type="GO" id="GO:0005669">
    <property type="term" value="C:transcription factor TFIID complex"/>
    <property type="evidence" value="ECO:0007669"/>
    <property type="project" value="TreeGrafter"/>
</dbReference>
<keyword evidence="9" id="KW-1185">Reference proteome</keyword>
<gene>
    <name evidence="8" type="ORF">DOTSEDRAFT_72112</name>
</gene>
<dbReference type="Gene3D" id="1.10.20.10">
    <property type="entry name" value="Histone, subunit A"/>
    <property type="match status" value="1"/>
</dbReference>
<comment type="subcellular location">
    <subcellularLocation>
        <location evidence="1">Nucleus</location>
    </subcellularLocation>
</comment>
<feature type="compositionally biased region" description="Basic residues" evidence="7">
    <location>
        <begin position="135"/>
        <end position="146"/>
    </location>
</feature>